<dbReference type="GO" id="GO:0019706">
    <property type="term" value="F:protein-cysteine S-palmitoyltransferase activity"/>
    <property type="evidence" value="ECO:0007669"/>
    <property type="project" value="UniProtKB-EC"/>
</dbReference>
<evidence type="ECO:0000256" key="11">
    <source>
        <dbReference type="SAM" id="MobiDB-lite"/>
    </source>
</evidence>
<evidence type="ECO:0000256" key="4">
    <source>
        <dbReference type="ARBA" id="ARBA00022989"/>
    </source>
</evidence>
<accession>A0A1X0R7K5</accession>
<evidence type="ECO:0000256" key="3">
    <source>
        <dbReference type="ARBA" id="ARBA00022692"/>
    </source>
</evidence>
<dbReference type="EMBL" id="KV921894">
    <property type="protein sequence ID" value="ORE08030.1"/>
    <property type="molecule type" value="Genomic_DNA"/>
</dbReference>
<dbReference type="OrthoDB" id="331948at2759"/>
<dbReference type="Proteomes" id="UP000242414">
    <property type="component" value="Unassembled WGS sequence"/>
</dbReference>
<protein>
    <recommendedName>
        <fullName evidence="10">Palmitoyltransferase</fullName>
        <ecNumber evidence="10">2.3.1.225</ecNumber>
    </recommendedName>
</protein>
<evidence type="ECO:0000256" key="2">
    <source>
        <dbReference type="ARBA" id="ARBA00022679"/>
    </source>
</evidence>
<feature type="compositionally biased region" description="Basic and acidic residues" evidence="11">
    <location>
        <begin position="363"/>
        <end position="375"/>
    </location>
</feature>
<keyword evidence="7" id="KW-0449">Lipoprotein</keyword>
<keyword evidence="2 10" id="KW-0808">Transferase</keyword>
<feature type="transmembrane region" description="Helical" evidence="10">
    <location>
        <begin position="203"/>
        <end position="226"/>
    </location>
</feature>
<evidence type="ECO:0000256" key="6">
    <source>
        <dbReference type="ARBA" id="ARBA00023139"/>
    </source>
</evidence>
<evidence type="ECO:0000256" key="7">
    <source>
        <dbReference type="ARBA" id="ARBA00023288"/>
    </source>
</evidence>
<evidence type="ECO:0000259" key="12">
    <source>
        <dbReference type="Pfam" id="PF01529"/>
    </source>
</evidence>
<organism evidence="13">
    <name type="scientific">Rhizopus microsporus var. microsporus</name>
    <dbReference type="NCBI Taxonomy" id="86635"/>
    <lineage>
        <taxon>Eukaryota</taxon>
        <taxon>Fungi</taxon>
        <taxon>Fungi incertae sedis</taxon>
        <taxon>Mucoromycota</taxon>
        <taxon>Mucoromycotina</taxon>
        <taxon>Mucoromycetes</taxon>
        <taxon>Mucorales</taxon>
        <taxon>Mucorineae</taxon>
        <taxon>Rhizopodaceae</taxon>
        <taxon>Rhizopus</taxon>
    </lineage>
</organism>
<feature type="compositionally biased region" description="Acidic residues" evidence="11">
    <location>
        <begin position="376"/>
        <end position="386"/>
    </location>
</feature>
<feature type="region of interest" description="Disordered" evidence="11">
    <location>
        <begin position="352"/>
        <end position="386"/>
    </location>
</feature>
<dbReference type="GO" id="GO:0016020">
    <property type="term" value="C:membrane"/>
    <property type="evidence" value="ECO:0007669"/>
    <property type="project" value="UniProtKB-SubCell"/>
</dbReference>
<evidence type="ECO:0000256" key="8">
    <source>
        <dbReference type="ARBA" id="ARBA00023315"/>
    </source>
</evidence>
<feature type="transmembrane region" description="Helical" evidence="10">
    <location>
        <begin position="28"/>
        <end position="52"/>
    </location>
</feature>
<reference evidence="13" key="1">
    <citation type="journal article" date="2016" name="Proc. Natl. Acad. Sci. U.S.A.">
        <title>Lipid metabolic changes in an early divergent fungus govern the establishment of a mutualistic symbiosis with endobacteria.</title>
        <authorList>
            <person name="Lastovetsky O.A."/>
            <person name="Gaspar M.L."/>
            <person name="Mondo S.J."/>
            <person name="LaButti K.M."/>
            <person name="Sandor L."/>
            <person name="Grigoriev I.V."/>
            <person name="Henry S.A."/>
            <person name="Pawlowska T.E."/>
        </authorList>
    </citation>
    <scope>NUCLEOTIDE SEQUENCE [LARGE SCALE GENOMIC DNA]</scope>
    <source>
        <strain evidence="13">ATCC 52814</strain>
    </source>
</reference>
<keyword evidence="6" id="KW-0564">Palmitate</keyword>
<sequence length="403" mass="46612">MQKPPLLGLKPRALCLQFPFLMSIPEKLIVTFVVILITYLQTTTSFVILGPALGGWTSLHVQKILLPLNIFIISIYYNYYLACKTDPGHVPEGWEPPSEVLSSDPPLNLGLTGPRYCKKCEAFKPPRCHHCKQCGKCILKMDHHCPWIGNCVGFGNYGYFVRFVFSVMIGCTYGCYLLLWRLQRIFDARKNTWNPNTPTTTELLLVLLNIVILSFVILLVGVLAVYHSYCLLKGQTTIEGSERQKTRRLIKRRRIDFVEFPFDVGFYRNICYVLGNNPILWLWPLPSPGNGIDFAIRRNIDPRVAYYWPPKSPDEANQVTEDSTERGDYRLVRRDSEGYLVKEITWEDRMRMLQDEQPDEQQNEQHDGPMERLDLELADDDYEDDVTDYEVDFDEEEDGNDSS</sequence>
<dbReference type="InterPro" id="IPR001594">
    <property type="entry name" value="Palmitoyltrfase_DHHC"/>
</dbReference>
<dbReference type="Pfam" id="PF01529">
    <property type="entry name" value="DHHC"/>
    <property type="match status" value="1"/>
</dbReference>
<keyword evidence="4 10" id="KW-1133">Transmembrane helix</keyword>
<comment type="similarity">
    <text evidence="10">Belongs to the DHHC palmitoyltransferase family.</text>
</comment>
<dbReference type="EC" id="2.3.1.225" evidence="10"/>
<keyword evidence="8 10" id="KW-0012">Acyltransferase</keyword>
<gene>
    <name evidence="13" type="ORF">BCV72DRAFT_334718</name>
</gene>
<feature type="transmembrane region" description="Helical" evidence="10">
    <location>
        <begin position="159"/>
        <end position="182"/>
    </location>
</feature>
<name>A0A1X0R7K5_RHIZD</name>
<dbReference type="InterPro" id="IPR039859">
    <property type="entry name" value="PFA4/ZDH16/20/ERF2-like"/>
</dbReference>
<comment type="subcellular location">
    <subcellularLocation>
        <location evidence="1">Membrane</location>
        <topology evidence="1">Multi-pass membrane protein</topology>
    </subcellularLocation>
</comment>
<keyword evidence="5 10" id="KW-0472">Membrane</keyword>
<dbReference type="AlphaFoldDB" id="A0A1X0R7K5"/>
<dbReference type="PROSITE" id="PS50216">
    <property type="entry name" value="DHHC"/>
    <property type="match status" value="1"/>
</dbReference>
<comment type="catalytic activity">
    <reaction evidence="9 10">
        <text>L-cysteinyl-[protein] + hexadecanoyl-CoA = S-hexadecanoyl-L-cysteinyl-[protein] + CoA</text>
        <dbReference type="Rhea" id="RHEA:36683"/>
        <dbReference type="Rhea" id="RHEA-COMP:10131"/>
        <dbReference type="Rhea" id="RHEA-COMP:11032"/>
        <dbReference type="ChEBI" id="CHEBI:29950"/>
        <dbReference type="ChEBI" id="CHEBI:57287"/>
        <dbReference type="ChEBI" id="CHEBI:57379"/>
        <dbReference type="ChEBI" id="CHEBI:74151"/>
        <dbReference type="EC" id="2.3.1.225"/>
    </reaction>
</comment>
<dbReference type="VEuPathDB" id="FungiDB:BCV72DRAFT_334718"/>
<feature type="transmembrane region" description="Helical" evidence="10">
    <location>
        <begin position="64"/>
        <end position="82"/>
    </location>
</feature>
<evidence type="ECO:0000256" key="10">
    <source>
        <dbReference type="RuleBase" id="RU079119"/>
    </source>
</evidence>
<evidence type="ECO:0000256" key="9">
    <source>
        <dbReference type="ARBA" id="ARBA00048048"/>
    </source>
</evidence>
<dbReference type="PANTHER" id="PTHR12246">
    <property type="entry name" value="PALMITOYLTRANSFERASE ZDHHC16"/>
    <property type="match status" value="1"/>
</dbReference>
<proteinExistence type="inferred from homology"/>
<comment type="domain">
    <text evidence="10">The DHHC domain is required for palmitoyltransferase activity.</text>
</comment>
<keyword evidence="3 10" id="KW-0812">Transmembrane</keyword>
<feature type="domain" description="Palmitoyltransferase DHHC" evidence="12">
    <location>
        <begin position="114"/>
        <end position="241"/>
    </location>
</feature>
<evidence type="ECO:0000256" key="5">
    <source>
        <dbReference type="ARBA" id="ARBA00023136"/>
    </source>
</evidence>
<evidence type="ECO:0000256" key="1">
    <source>
        <dbReference type="ARBA" id="ARBA00004141"/>
    </source>
</evidence>
<evidence type="ECO:0000313" key="13">
    <source>
        <dbReference type="EMBL" id="ORE08030.1"/>
    </source>
</evidence>